<sequence length="460" mass="52587">MIMRIKKISVYGLFGLFDHVVPLFTEDRITIIHAPNGYGKTTILKLIYSLCKGHDIDILMTDFKRFRLDFEDGSNIQVEKIKNDYPQKKSGGLLKDLNFKEILKYTYTKADGEVLEYIPRFNREKLRSFISQLISPKANNGDAAFKDPDAIKDLELDEVVNVYSNMFSNLISGSDDQPEWLAGMRDCIDIIFIESSRLYNAPGNYSARDKTNGPEPIVNVYSEGIMDVMAAKISLYADVSHRLDRAFPARLSKNMEMLIKNELKDGDILDTASINCELKELEVRRSRLIEAGLLENGESDHVDISEGMQDNARIVLTMYVRDMKEKLSVFDDLEKKIELLKKIINKQFLYKKMVVSKEKGFIFTLPDGSYLKPDRLSSGEQNELILNYDLLFNSSPGSFILIDEPEISLHIMWQQQFIRDLKEISGLADIDILIATHSPHIIDDFWDLTAELKGAPDVRV</sequence>
<name>A0AAP2RAG4_9EURY</name>
<dbReference type="RefSeq" id="WP_230739523.1">
    <property type="nucleotide sequence ID" value="NZ_PGCK01000001.1"/>
</dbReference>
<dbReference type="SUPFAM" id="SSF52540">
    <property type="entry name" value="P-loop containing nucleoside triphosphate hydrolases"/>
    <property type="match status" value="1"/>
</dbReference>
<dbReference type="EMBL" id="PGCK01000001">
    <property type="protein sequence ID" value="MCD1293559.1"/>
    <property type="molecule type" value="Genomic_DNA"/>
</dbReference>
<proteinExistence type="predicted"/>
<dbReference type="Pfam" id="PF13175">
    <property type="entry name" value="AAA_15"/>
    <property type="match status" value="1"/>
</dbReference>
<accession>A0AAP2RAG4</accession>
<protein>
    <submittedName>
        <fullName evidence="2">Excinuclease</fullName>
    </submittedName>
</protein>
<comment type="caution">
    <text evidence="2">The sequence shown here is derived from an EMBL/GenBank/DDBJ whole genome shotgun (WGS) entry which is preliminary data.</text>
</comment>
<dbReference type="PANTHER" id="PTHR43581">
    <property type="entry name" value="ATP/GTP PHOSPHATASE"/>
    <property type="match status" value="1"/>
</dbReference>
<dbReference type="Proteomes" id="UP001320159">
    <property type="component" value="Unassembled WGS sequence"/>
</dbReference>
<organism evidence="2 3">
    <name type="scientific">Methanooceanicella nereidis</name>
    <dbReference type="NCBI Taxonomy" id="2052831"/>
    <lineage>
        <taxon>Archaea</taxon>
        <taxon>Methanobacteriati</taxon>
        <taxon>Methanobacteriota</taxon>
        <taxon>Stenosarchaea group</taxon>
        <taxon>Methanomicrobia</taxon>
        <taxon>Methanocellales</taxon>
        <taxon>Methanocellaceae</taxon>
        <taxon>Methanooceanicella</taxon>
    </lineage>
</organism>
<feature type="domain" description="Endonuclease GajA/Old nuclease/RecF-like AAA" evidence="1">
    <location>
        <begin position="321"/>
        <end position="442"/>
    </location>
</feature>
<evidence type="ECO:0000313" key="3">
    <source>
        <dbReference type="Proteomes" id="UP001320159"/>
    </source>
</evidence>
<reference evidence="2 3" key="1">
    <citation type="submission" date="2017-11" db="EMBL/GenBank/DDBJ databases">
        <title>Isolation and Characterization of Family Methanocellaceae Species from Potential Methane Hydrate Area Offshore Southwestern Taiwan.</title>
        <authorList>
            <person name="Zhang W.-L."/>
            <person name="Chen W.-C."/>
            <person name="Lai M.-C."/>
            <person name="Chen S.-C."/>
        </authorList>
    </citation>
    <scope>NUCLEOTIDE SEQUENCE [LARGE SCALE GENOMIC DNA]</scope>
    <source>
        <strain evidence="2 3">CWC-04</strain>
    </source>
</reference>
<dbReference type="PANTHER" id="PTHR43581:SF2">
    <property type="entry name" value="EXCINUCLEASE ATPASE SUBUNIT"/>
    <property type="match status" value="1"/>
</dbReference>
<keyword evidence="3" id="KW-1185">Reference proteome</keyword>
<dbReference type="InterPro" id="IPR027417">
    <property type="entry name" value="P-loop_NTPase"/>
</dbReference>
<evidence type="ECO:0000313" key="2">
    <source>
        <dbReference type="EMBL" id="MCD1293559.1"/>
    </source>
</evidence>
<gene>
    <name evidence="2" type="ORF">CUJ83_00925</name>
</gene>
<evidence type="ECO:0000259" key="1">
    <source>
        <dbReference type="Pfam" id="PF13175"/>
    </source>
</evidence>
<dbReference type="AlphaFoldDB" id="A0AAP2RAG4"/>
<dbReference type="Gene3D" id="3.40.50.300">
    <property type="entry name" value="P-loop containing nucleotide triphosphate hydrolases"/>
    <property type="match status" value="2"/>
</dbReference>
<dbReference type="InterPro" id="IPR041685">
    <property type="entry name" value="AAA_GajA/Old/RecF-like"/>
</dbReference>
<dbReference type="InterPro" id="IPR051396">
    <property type="entry name" value="Bact_Antivir_Def_Nuclease"/>
</dbReference>